<proteinExistence type="predicted"/>
<keyword evidence="2" id="KW-0391">Immunity</keyword>
<reference evidence="6" key="3">
    <citation type="submission" date="2025-09" db="UniProtKB">
        <authorList>
            <consortium name="Ensembl"/>
        </authorList>
    </citation>
    <scope>IDENTIFICATION</scope>
</reference>
<dbReference type="GO" id="GO:0005615">
    <property type="term" value="C:extracellular space"/>
    <property type="evidence" value="ECO:0007669"/>
    <property type="project" value="TreeGrafter"/>
</dbReference>
<dbReference type="GO" id="GO:0098553">
    <property type="term" value="C:lumenal side of endoplasmic reticulum membrane"/>
    <property type="evidence" value="ECO:0007669"/>
    <property type="project" value="UniProtKB-ARBA"/>
</dbReference>
<dbReference type="Gene3D" id="3.30.500.10">
    <property type="entry name" value="MHC class I-like antigen recognition-like"/>
    <property type="match status" value="1"/>
</dbReference>
<keyword evidence="2" id="KW-0490">MHC I</keyword>
<dbReference type="GO" id="GO:0030670">
    <property type="term" value="C:phagocytic vesicle membrane"/>
    <property type="evidence" value="ECO:0007669"/>
    <property type="project" value="UniProtKB-ARBA"/>
</dbReference>
<organism evidence="6 7">
    <name type="scientific">Gopherus agassizii</name>
    <name type="common">Agassiz's desert tortoise</name>
    <dbReference type="NCBI Taxonomy" id="38772"/>
    <lineage>
        <taxon>Eukaryota</taxon>
        <taxon>Metazoa</taxon>
        <taxon>Chordata</taxon>
        <taxon>Craniata</taxon>
        <taxon>Vertebrata</taxon>
        <taxon>Euteleostomi</taxon>
        <taxon>Archelosauria</taxon>
        <taxon>Testudinata</taxon>
        <taxon>Testudines</taxon>
        <taxon>Cryptodira</taxon>
        <taxon>Durocryptodira</taxon>
        <taxon>Testudinoidea</taxon>
        <taxon>Testudinidae</taxon>
        <taxon>Gopherus</taxon>
    </lineage>
</organism>
<evidence type="ECO:0000256" key="2">
    <source>
        <dbReference type="ARBA" id="ARBA00022451"/>
    </source>
</evidence>
<dbReference type="GO" id="GO:0001916">
    <property type="term" value="P:positive regulation of T cell mediated cytotoxicity"/>
    <property type="evidence" value="ECO:0007669"/>
    <property type="project" value="TreeGrafter"/>
</dbReference>
<dbReference type="GO" id="GO:0002476">
    <property type="term" value="P:antigen processing and presentation of endogenous peptide antigen via MHC class Ib"/>
    <property type="evidence" value="ECO:0007669"/>
    <property type="project" value="TreeGrafter"/>
</dbReference>
<dbReference type="AlphaFoldDB" id="A0A452HU96"/>
<evidence type="ECO:0000313" key="7">
    <source>
        <dbReference type="Proteomes" id="UP000291020"/>
    </source>
</evidence>
<dbReference type="GO" id="GO:0009897">
    <property type="term" value="C:external side of plasma membrane"/>
    <property type="evidence" value="ECO:0007669"/>
    <property type="project" value="TreeGrafter"/>
</dbReference>
<dbReference type="GO" id="GO:0002486">
    <property type="term" value="P:antigen processing and presentation of endogenous peptide antigen via MHC class I via ER pathway, TAP-independent"/>
    <property type="evidence" value="ECO:0007669"/>
    <property type="project" value="TreeGrafter"/>
</dbReference>
<dbReference type="Ensembl" id="ENSGAGT00000021314.1">
    <property type="protein sequence ID" value="ENSGAGP00000018697.1"/>
    <property type="gene ID" value="ENSGAGG00000013838.1"/>
</dbReference>
<accession>A0A452HU96</accession>
<dbReference type="PANTHER" id="PTHR16675">
    <property type="entry name" value="MHC CLASS I-RELATED"/>
    <property type="match status" value="1"/>
</dbReference>
<dbReference type="InterPro" id="IPR011162">
    <property type="entry name" value="MHC_I/II-like_Ag-recog"/>
</dbReference>
<dbReference type="SUPFAM" id="SSF54452">
    <property type="entry name" value="MHC antigen-recognition domain"/>
    <property type="match status" value="1"/>
</dbReference>
<evidence type="ECO:0000259" key="5">
    <source>
        <dbReference type="Pfam" id="PF00129"/>
    </source>
</evidence>
<evidence type="ECO:0000256" key="3">
    <source>
        <dbReference type="ARBA" id="ARBA00023136"/>
    </source>
</evidence>
<reference evidence="7" key="1">
    <citation type="journal article" date="2017" name="PLoS ONE">
        <title>The Agassiz's desert tortoise genome provides a resource for the conservation of a threatened species.</title>
        <authorList>
            <person name="Tollis M."/>
            <person name="DeNardo D.F."/>
            <person name="Cornelius J.A."/>
            <person name="Dolby G.A."/>
            <person name="Edwards T."/>
            <person name="Henen B.T."/>
            <person name="Karl A.E."/>
            <person name="Murphy R.W."/>
            <person name="Kusumi K."/>
        </authorList>
    </citation>
    <scope>NUCLEOTIDE SEQUENCE [LARGE SCALE GENOMIC DNA]</scope>
</reference>
<dbReference type="InterPro" id="IPR037055">
    <property type="entry name" value="MHC_I-like_Ag-recog_sf"/>
</dbReference>
<dbReference type="GO" id="GO:0042612">
    <property type="term" value="C:MHC class I protein complex"/>
    <property type="evidence" value="ECO:0007669"/>
    <property type="project" value="UniProtKB-KW"/>
</dbReference>
<evidence type="ECO:0000256" key="4">
    <source>
        <dbReference type="ARBA" id="ARBA00023180"/>
    </source>
</evidence>
<evidence type="ECO:0000256" key="1">
    <source>
        <dbReference type="ARBA" id="ARBA00004167"/>
    </source>
</evidence>
<feature type="domain" description="MHC class I-like antigen recognition-like" evidence="5">
    <location>
        <begin position="25"/>
        <end position="88"/>
    </location>
</feature>
<keyword evidence="7" id="KW-1185">Reference proteome</keyword>
<keyword evidence="4" id="KW-0325">Glycoprotein</keyword>
<comment type="subcellular location">
    <subcellularLocation>
        <location evidence="1">Membrane</location>
        <topology evidence="1">Single-pass membrane protein</topology>
    </subcellularLocation>
</comment>
<dbReference type="Proteomes" id="UP000291020">
    <property type="component" value="Unassembled WGS sequence"/>
</dbReference>
<dbReference type="InterPro" id="IPR050208">
    <property type="entry name" value="MHC_class-I_related"/>
</dbReference>
<evidence type="ECO:0000313" key="6">
    <source>
        <dbReference type="Ensembl" id="ENSGAGP00000018697.1"/>
    </source>
</evidence>
<reference evidence="6" key="2">
    <citation type="submission" date="2025-08" db="UniProtKB">
        <authorList>
            <consortium name="Ensembl"/>
        </authorList>
    </citation>
    <scope>IDENTIFICATION</scope>
</reference>
<protein>
    <recommendedName>
        <fullName evidence="5">MHC class I-like antigen recognition-like domain-containing protein</fullName>
    </recommendedName>
</protein>
<dbReference type="InterPro" id="IPR011161">
    <property type="entry name" value="MHC_I-like_Ag-recog"/>
</dbReference>
<dbReference type="PANTHER" id="PTHR16675:SF251">
    <property type="entry name" value="HLA CLASS I HISTOCOMPATIBILITY ANTIGEN, C ALPHA CHAIN"/>
    <property type="match status" value="1"/>
</dbReference>
<name>A0A452HU96_9SAUR</name>
<keyword evidence="3" id="KW-0472">Membrane</keyword>
<dbReference type="Pfam" id="PF00129">
    <property type="entry name" value="MHC_I"/>
    <property type="match status" value="1"/>
</dbReference>
<sequence>MVISCKVPNVWAVVFWDSPSAWGLHSRHVLDTVVSEPGLGLPWYSRVGYVDNQIIYIYTSEKQRVEPRPVWMAQNEGLEFWHERTCLDTLRELYNQKLIPILPWTLGFLRVAKCLPHPACPLCS</sequence>
<dbReference type="GO" id="GO:0006955">
    <property type="term" value="P:immune response"/>
    <property type="evidence" value="ECO:0007669"/>
    <property type="project" value="TreeGrafter"/>
</dbReference>